<gene>
    <name evidence="2" type="ORF">SAMN04489723_10190</name>
</gene>
<sequence>MKKRIAIFALSLTLFSPEISWALEDCQSGGVGSTSCSVSKTFAVQAGPAGGTTTITYETTCGTGYYSCCNIDIWSGEGSASCISAPGLE</sequence>
<keyword evidence="3" id="KW-1185">Reference proteome</keyword>
<evidence type="ECO:0000313" key="3">
    <source>
        <dbReference type="Proteomes" id="UP000198790"/>
    </source>
</evidence>
<feature type="signal peptide" evidence="1">
    <location>
        <begin position="1"/>
        <end position="22"/>
    </location>
</feature>
<dbReference type="STRING" id="237018.SAMN04489723_10190"/>
<dbReference type="Proteomes" id="UP000198790">
    <property type="component" value="Unassembled WGS sequence"/>
</dbReference>
<feature type="chain" id="PRO_5011715566" evidence="1">
    <location>
        <begin position="23"/>
        <end position="89"/>
    </location>
</feature>
<proteinExistence type="predicted"/>
<dbReference type="AlphaFoldDB" id="A0A1I0VAA3"/>
<organism evidence="2 3">
    <name type="scientific">Algoriphagus aquimarinus</name>
    <dbReference type="NCBI Taxonomy" id="237018"/>
    <lineage>
        <taxon>Bacteria</taxon>
        <taxon>Pseudomonadati</taxon>
        <taxon>Bacteroidota</taxon>
        <taxon>Cytophagia</taxon>
        <taxon>Cytophagales</taxon>
        <taxon>Cyclobacteriaceae</taxon>
        <taxon>Algoriphagus</taxon>
    </lineage>
</organism>
<evidence type="ECO:0000256" key="1">
    <source>
        <dbReference type="SAM" id="SignalP"/>
    </source>
</evidence>
<dbReference type="EMBL" id="FOKK01000001">
    <property type="protein sequence ID" value="SFA73162.1"/>
    <property type="molecule type" value="Genomic_DNA"/>
</dbReference>
<name>A0A1I0VAA3_9BACT</name>
<evidence type="ECO:0000313" key="2">
    <source>
        <dbReference type="EMBL" id="SFA73162.1"/>
    </source>
</evidence>
<dbReference type="RefSeq" id="WP_139229018.1">
    <property type="nucleotide sequence ID" value="NZ_CAXBKE010000025.1"/>
</dbReference>
<accession>A0A1I0VAA3</accession>
<protein>
    <submittedName>
        <fullName evidence="2">Uncharacterized protein</fullName>
    </submittedName>
</protein>
<keyword evidence="1" id="KW-0732">Signal</keyword>
<reference evidence="2 3" key="1">
    <citation type="submission" date="2016-10" db="EMBL/GenBank/DDBJ databases">
        <authorList>
            <person name="de Groot N.N."/>
        </authorList>
    </citation>
    <scope>NUCLEOTIDE SEQUENCE [LARGE SCALE GENOMIC DNA]</scope>
    <source>
        <strain evidence="2 3">DSM 23399</strain>
    </source>
</reference>